<dbReference type="InterPro" id="IPR000330">
    <property type="entry name" value="SNF2_N"/>
</dbReference>
<evidence type="ECO:0000256" key="6">
    <source>
        <dbReference type="ARBA" id="ARBA00022840"/>
    </source>
</evidence>
<dbReference type="SUPFAM" id="SSF52540">
    <property type="entry name" value="P-loop containing nucleoside triphosphate hydrolases"/>
    <property type="match status" value="2"/>
</dbReference>
<dbReference type="GO" id="GO:0005634">
    <property type="term" value="C:nucleus"/>
    <property type="evidence" value="ECO:0007669"/>
    <property type="project" value="TreeGrafter"/>
</dbReference>
<evidence type="ECO:0000259" key="9">
    <source>
        <dbReference type="PROSITE" id="PS51192"/>
    </source>
</evidence>
<dbReference type="CDD" id="cd18793">
    <property type="entry name" value="SF2_C_SNF"/>
    <property type="match status" value="1"/>
</dbReference>
<dbReference type="GO" id="GO:0016787">
    <property type="term" value="F:hydrolase activity"/>
    <property type="evidence" value="ECO:0007669"/>
    <property type="project" value="UniProtKB-KW"/>
</dbReference>
<feature type="domain" description="Helicase ATP-binding" evidence="9">
    <location>
        <begin position="302"/>
        <end position="489"/>
    </location>
</feature>
<dbReference type="Gene3D" id="3.40.50.10810">
    <property type="entry name" value="Tandem AAA-ATPase domain"/>
    <property type="match status" value="1"/>
</dbReference>
<evidence type="ECO:0000259" key="8">
    <source>
        <dbReference type="PROSITE" id="PS50089"/>
    </source>
</evidence>
<reference evidence="11 12" key="1">
    <citation type="submission" date="2016-05" db="EMBL/GenBank/DDBJ databases">
        <title>A degradative enzymes factory behind the ericoid mycorrhizal symbiosis.</title>
        <authorList>
            <consortium name="DOE Joint Genome Institute"/>
            <person name="Martino E."/>
            <person name="Morin E."/>
            <person name="Grelet G."/>
            <person name="Kuo A."/>
            <person name="Kohler A."/>
            <person name="Daghino S."/>
            <person name="Barry K."/>
            <person name="Choi C."/>
            <person name="Cichocki N."/>
            <person name="Clum A."/>
            <person name="Copeland A."/>
            <person name="Hainaut M."/>
            <person name="Haridas S."/>
            <person name="Labutti K."/>
            <person name="Lindquist E."/>
            <person name="Lipzen A."/>
            <person name="Khouja H.-R."/>
            <person name="Murat C."/>
            <person name="Ohm R."/>
            <person name="Olson A."/>
            <person name="Spatafora J."/>
            <person name="Veneault-Fourrey C."/>
            <person name="Henrissat B."/>
            <person name="Grigoriev I."/>
            <person name="Martin F."/>
            <person name="Perotto S."/>
        </authorList>
    </citation>
    <scope>NUCLEOTIDE SEQUENCE [LARGE SCALE GENOMIC DNA]</scope>
    <source>
        <strain evidence="11 12">UAMH 7357</strain>
    </source>
</reference>
<dbReference type="InterPro" id="IPR001650">
    <property type="entry name" value="Helicase_C-like"/>
</dbReference>
<dbReference type="PANTHER" id="PTHR45626:SF52">
    <property type="entry name" value="SINGLE-STRANDED DNA-DEPENDENT ATPASE (EUROFUNG)"/>
    <property type="match status" value="1"/>
</dbReference>
<feature type="domain" description="RING-type" evidence="8">
    <location>
        <begin position="621"/>
        <end position="675"/>
    </location>
</feature>
<name>A0A2J6PJS7_9HELO</name>
<proteinExistence type="predicted"/>
<organism evidence="11 12">
    <name type="scientific">Hyaloscypha hepaticicola</name>
    <dbReference type="NCBI Taxonomy" id="2082293"/>
    <lineage>
        <taxon>Eukaryota</taxon>
        <taxon>Fungi</taxon>
        <taxon>Dikarya</taxon>
        <taxon>Ascomycota</taxon>
        <taxon>Pezizomycotina</taxon>
        <taxon>Leotiomycetes</taxon>
        <taxon>Helotiales</taxon>
        <taxon>Hyaloscyphaceae</taxon>
        <taxon>Hyaloscypha</taxon>
    </lineage>
</organism>
<dbReference type="GO" id="GO:0005524">
    <property type="term" value="F:ATP binding"/>
    <property type="evidence" value="ECO:0007669"/>
    <property type="project" value="UniProtKB-KW"/>
</dbReference>
<dbReference type="InterPro" id="IPR050628">
    <property type="entry name" value="SNF2_RAD54_helicase_TF"/>
</dbReference>
<dbReference type="InterPro" id="IPR027417">
    <property type="entry name" value="P-loop_NTPase"/>
</dbReference>
<dbReference type="OrthoDB" id="448448at2759"/>
<evidence type="ECO:0000256" key="4">
    <source>
        <dbReference type="ARBA" id="ARBA00022801"/>
    </source>
</evidence>
<dbReference type="SMART" id="SM00487">
    <property type="entry name" value="DEXDc"/>
    <property type="match status" value="1"/>
</dbReference>
<dbReference type="PROSITE" id="PS51194">
    <property type="entry name" value="HELICASE_CTER"/>
    <property type="match status" value="1"/>
</dbReference>
<dbReference type="SUPFAM" id="SSF57850">
    <property type="entry name" value="RING/U-box"/>
    <property type="match status" value="1"/>
</dbReference>
<keyword evidence="6" id="KW-0067">ATP-binding</keyword>
<dbReference type="InterPro" id="IPR017907">
    <property type="entry name" value="Znf_RING_CS"/>
</dbReference>
<gene>
    <name evidence="11" type="ORF">NA56DRAFT_664835</name>
</gene>
<accession>A0A2J6PJS7</accession>
<dbReference type="STRING" id="1745343.A0A2J6PJS7"/>
<evidence type="ECO:0000259" key="10">
    <source>
        <dbReference type="PROSITE" id="PS51194"/>
    </source>
</evidence>
<dbReference type="InterPro" id="IPR001841">
    <property type="entry name" value="Znf_RING"/>
</dbReference>
<dbReference type="PANTHER" id="PTHR45626">
    <property type="entry name" value="TRANSCRIPTION TERMINATION FACTOR 2-RELATED"/>
    <property type="match status" value="1"/>
</dbReference>
<dbReference type="GO" id="GO:0008270">
    <property type="term" value="F:zinc ion binding"/>
    <property type="evidence" value="ECO:0007669"/>
    <property type="project" value="UniProtKB-KW"/>
</dbReference>
<evidence type="ECO:0000256" key="1">
    <source>
        <dbReference type="ARBA" id="ARBA00022723"/>
    </source>
</evidence>
<keyword evidence="1" id="KW-0479">Metal-binding</keyword>
<keyword evidence="12" id="KW-1185">Reference proteome</keyword>
<dbReference type="GO" id="GO:0006281">
    <property type="term" value="P:DNA repair"/>
    <property type="evidence" value="ECO:0007669"/>
    <property type="project" value="TreeGrafter"/>
</dbReference>
<dbReference type="AlphaFoldDB" id="A0A2J6PJS7"/>
<keyword evidence="5" id="KW-0862">Zinc</keyword>
<evidence type="ECO:0000313" key="11">
    <source>
        <dbReference type="EMBL" id="PMD14291.1"/>
    </source>
</evidence>
<dbReference type="PROSITE" id="PS51192">
    <property type="entry name" value="HELICASE_ATP_BIND_1"/>
    <property type="match status" value="1"/>
</dbReference>
<dbReference type="Pfam" id="PF00271">
    <property type="entry name" value="Helicase_C"/>
    <property type="match status" value="1"/>
</dbReference>
<evidence type="ECO:0000256" key="3">
    <source>
        <dbReference type="ARBA" id="ARBA00022771"/>
    </source>
</evidence>
<dbReference type="Proteomes" id="UP000235672">
    <property type="component" value="Unassembled WGS sequence"/>
</dbReference>
<dbReference type="Gene3D" id="3.40.50.300">
    <property type="entry name" value="P-loop containing nucleotide triphosphate hydrolases"/>
    <property type="match status" value="1"/>
</dbReference>
<dbReference type="EMBL" id="KZ613523">
    <property type="protein sequence ID" value="PMD14291.1"/>
    <property type="molecule type" value="Genomic_DNA"/>
</dbReference>
<sequence>MLPLKRAFVDISSTDGGDNSTFVAPKLHHADSIASFVQSQTTPISPSICLGMIQDVFIKLLTTSTTLSEIASPTSRSFDSSNYHFLLERKDGSAYLAYSPGGFVASLNISITEVINRILLKIPSVDFDFYVTRQSWSKVFRSTTSAEKNPTLYARVNVSANASVLADVSKILSERKLFLQHPASLPPGQIYRNPHHVQFPGIEPRIMEEESNAKIRSEVDITVETTPQKELDKDDLKNKFAVVFGSLIRSHCLSELAADKRIRATLKPYQKEGLDFISQREFGPVEPRFSLWKDLPELNKTYDKPVETGGGILADEMGLGKTLTMLANIVGTLKDAGAFKSSAASKNRMNLDDEGTLHRSRATLVLVPSHMLINSWTEEIHKHVYGGLRVCEYHGRGRETNVEAIADAEVVLSTYHTLAGESAKSTSPLFKIHWYRIILDEAHIIRTSSTLFFESVRRLEAKFRWCVTGTPVQNGLEDLGSLVAFLQVPMLDTRLEFKQHIIDPLVRRNGSGASNLKVLLDSTCLRRLNKLLDLPDVNDIYEEIDFSDVERRQYDTAHVEMSNEIKRQVNLEKSKRGYFGILELEMRLRRMCNHGTFERPRPEAEVLQTFNGCDAIDSTICDSCKKDLSDTILVDSLCNGHYTTCGHLICSKCLPQFEQALATAKEAKDRICPLCGQELPGDYLVLSRAEAMLGKLGRQLQECTLSFQPDGVSSKINALLANVENTNKKDKSIIFSGWTRTLDLIEQHLQKRKIHFRRIDGTSSLPARNKTLEEFRKDNKIRILMMTTGTGAVGLNLAVANTVHIFEPQWNPMVESQAVARVVRLGQKKPVSIIRYIIRGTVEQASHYVLSKNRG</sequence>
<dbReference type="PROSITE" id="PS00518">
    <property type="entry name" value="ZF_RING_1"/>
    <property type="match status" value="1"/>
</dbReference>
<keyword evidence="3 7" id="KW-0863">Zinc-finger</keyword>
<dbReference type="InterPro" id="IPR049730">
    <property type="entry name" value="SNF2/RAD54-like_C"/>
</dbReference>
<dbReference type="Pfam" id="PF00176">
    <property type="entry name" value="SNF2-rel_dom"/>
    <property type="match status" value="1"/>
</dbReference>
<keyword evidence="2" id="KW-0547">Nucleotide-binding</keyword>
<dbReference type="InterPro" id="IPR038718">
    <property type="entry name" value="SNF2-like_sf"/>
</dbReference>
<dbReference type="SMART" id="SM00490">
    <property type="entry name" value="HELICc"/>
    <property type="match status" value="1"/>
</dbReference>
<evidence type="ECO:0000256" key="5">
    <source>
        <dbReference type="ARBA" id="ARBA00022833"/>
    </source>
</evidence>
<evidence type="ECO:0000256" key="7">
    <source>
        <dbReference type="PROSITE-ProRule" id="PRU00175"/>
    </source>
</evidence>
<dbReference type="CDD" id="cd18008">
    <property type="entry name" value="DEXDc_SHPRH-like"/>
    <property type="match status" value="1"/>
</dbReference>
<evidence type="ECO:0000313" key="12">
    <source>
        <dbReference type="Proteomes" id="UP000235672"/>
    </source>
</evidence>
<evidence type="ECO:0000256" key="2">
    <source>
        <dbReference type="ARBA" id="ARBA00022741"/>
    </source>
</evidence>
<dbReference type="InterPro" id="IPR014001">
    <property type="entry name" value="Helicase_ATP-bd"/>
</dbReference>
<feature type="domain" description="Helicase C-terminal" evidence="10">
    <location>
        <begin position="715"/>
        <end position="855"/>
    </location>
</feature>
<protein>
    <submittedName>
        <fullName evidence="11">Uncharacterized protein</fullName>
    </submittedName>
</protein>
<keyword evidence="4" id="KW-0378">Hydrolase</keyword>
<dbReference type="GO" id="GO:0008094">
    <property type="term" value="F:ATP-dependent activity, acting on DNA"/>
    <property type="evidence" value="ECO:0007669"/>
    <property type="project" value="TreeGrafter"/>
</dbReference>
<dbReference type="PROSITE" id="PS50089">
    <property type="entry name" value="ZF_RING_2"/>
    <property type="match status" value="1"/>
</dbReference>